<protein>
    <submittedName>
        <fullName evidence="5">Response regulator</fullName>
    </submittedName>
</protein>
<dbReference type="InterPro" id="IPR001789">
    <property type="entry name" value="Sig_transdc_resp-reg_receiver"/>
</dbReference>
<feature type="modified residue" description="4-aspartylphosphate" evidence="3">
    <location>
        <position position="52"/>
    </location>
</feature>
<name>A0AB39HBB2_9VIBR</name>
<dbReference type="KEGG" id="vih:AB0763_07005"/>
<reference evidence="5" key="1">
    <citation type="submission" date="2024-07" db="EMBL/GenBank/DDBJ databases">
        <title>Genome Analysis of a Potential Novel Vibrio Species Secreting pH- and Thermo-stable Alginate Lyase and its Application in Producing Alginate Oligosaccharides.</title>
        <authorList>
            <person name="Huang H."/>
            <person name="Bao K."/>
        </authorList>
    </citation>
    <scope>NUCLEOTIDE SEQUENCE</scope>
    <source>
        <strain evidence="5">HB236076</strain>
    </source>
</reference>
<dbReference type="Gene3D" id="3.40.50.2300">
    <property type="match status" value="1"/>
</dbReference>
<dbReference type="SMART" id="SM00448">
    <property type="entry name" value="REC"/>
    <property type="match status" value="1"/>
</dbReference>
<dbReference type="RefSeq" id="WP_306100035.1">
    <property type="nucleotide sequence ID" value="NZ_CP162601.1"/>
</dbReference>
<dbReference type="Pfam" id="PF00072">
    <property type="entry name" value="Response_reg"/>
    <property type="match status" value="1"/>
</dbReference>
<dbReference type="SUPFAM" id="SSF103039">
    <property type="entry name" value="CheC-like"/>
    <property type="match status" value="1"/>
</dbReference>
<dbReference type="PANTHER" id="PTHR44591">
    <property type="entry name" value="STRESS RESPONSE REGULATOR PROTEIN 1"/>
    <property type="match status" value="1"/>
</dbReference>
<evidence type="ECO:0000313" key="5">
    <source>
        <dbReference type="EMBL" id="XDK23987.1"/>
    </source>
</evidence>
<evidence type="ECO:0000256" key="3">
    <source>
        <dbReference type="PROSITE-ProRule" id="PRU00169"/>
    </source>
</evidence>
<dbReference type="InterPro" id="IPR011006">
    <property type="entry name" value="CheY-like_superfamily"/>
</dbReference>
<dbReference type="AlphaFoldDB" id="A0AB39HBB2"/>
<organism evidence="5">
    <name type="scientific">Vibrio sp. HB236076</name>
    <dbReference type="NCBI Taxonomy" id="3232307"/>
    <lineage>
        <taxon>Bacteria</taxon>
        <taxon>Pseudomonadati</taxon>
        <taxon>Pseudomonadota</taxon>
        <taxon>Gammaproteobacteria</taxon>
        <taxon>Vibrionales</taxon>
        <taxon>Vibrionaceae</taxon>
        <taxon>Vibrio</taxon>
    </lineage>
</organism>
<keyword evidence="2 3" id="KW-0597">Phosphoprotein</keyword>
<dbReference type="GO" id="GO:0006935">
    <property type="term" value="P:chemotaxis"/>
    <property type="evidence" value="ECO:0007669"/>
    <property type="project" value="UniProtKB-KW"/>
</dbReference>
<dbReference type="Gene3D" id="3.40.1550.10">
    <property type="entry name" value="CheC-like"/>
    <property type="match status" value="1"/>
</dbReference>
<keyword evidence="1" id="KW-0145">Chemotaxis</keyword>
<dbReference type="EMBL" id="CP162601">
    <property type="protein sequence ID" value="XDK23987.1"/>
    <property type="molecule type" value="Genomic_DNA"/>
</dbReference>
<dbReference type="PROSITE" id="PS50110">
    <property type="entry name" value="RESPONSE_REGULATORY"/>
    <property type="match status" value="1"/>
</dbReference>
<evidence type="ECO:0000256" key="2">
    <source>
        <dbReference type="ARBA" id="ARBA00022553"/>
    </source>
</evidence>
<proteinExistence type="predicted"/>
<evidence type="ECO:0000259" key="4">
    <source>
        <dbReference type="PROSITE" id="PS50110"/>
    </source>
</evidence>
<evidence type="ECO:0000256" key="1">
    <source>
        <dbReference type="ARBA" id="ARBA00022500"/>
    </source>
</evidence>
<dbReference type="InterPro" id="IPR028976">
    <property type="entry name" value="CheC-like_sf"/>
</dbReference>
<accession>A0AB39HBB2</accession>
<gene>
    <name evidence="5" type="ORF">AB0763_07005</name>
</gene>
<sequence>MKILVCDDSAVARKAIISHLTSSNEVDISETSDGLQAMSVLKKEEFDLVLLDLTMPKFDGYQVLNAIHRDNAISYRPKIIVISGDIQKEAIKKCLALGANTFLSKPFVFQQLKNAFSQVGFESCINTITPSLEQHASHEETLLEGCNIVLGKSTALLAEHLGQWISMPVPSVFSFEVDDFLEEAIALPDHNNSHRVSQRFVGGKIHGEALVCVSGEGLEDFAEKMGYNEEYTSKNETLLNLSNLLISTFVKHFGQLLSQPFSLRQPEIYSGPINIETDNSQLFAISFEYTIDALHIKVVVCIDQFSLDKLYQLLRGGNLERE</sequence>
<dbReference type="GO" id="GO:0000160">
    <property type="term" value="P:phosphorelay signal transduction system"/>
    <property type="evidence" value="ECO:0007669"/>
    <property type="project" value="InterPro"/>
</dbReference>
<dbReference type="PANTHER" id="PTHR44591:SF24">
    <property type="entry name" value="PROTEIN-GLUTAMATE METHYLESTERASE_PROTEIN-GLUTAMINE GLUTAMINASE 1"/>
    <property type="match status" value="1"/>
</dbReference>
<dbReference type="SUPFAM" id="SSF52172">
    <property type="entry name" value="CheY-like"/>
    <property type="match status" value="1"/>
</dbReference>
<dbReference type="InterPro" id="IPR050595">
    <property type="entry name" value="Bact_response_regulator"/>
</dbReference>
<feature type="domain" description="Response regulatory" evidence="4">
    <location>
        <begin position="2"/>
        <end position="120"/>
    </location>
</feature>